<dbReference type="EMBL" id="VSSQ01138181">
    <property type="protein sequence ID" value="MPN61495.1"/>
    <property type="molecule type" value="Genomic_DNA"/>
</dbReference>
<reference evidence="1" key="1">
    <citation type="submission" date="2019-08" db="EMBL/GenBank/DDBJ databases">
        <authorList>
            <person name="Kucharzyk K."/>
            <person name="Murdoch R.W."/>
            <person name="Higgins S."/>
            <person name="Loffler F."/>
        </authorList>
    </citation>
    <scope>NUCLEOTIDE SEQUENCE</scope>
</reference>
<proteinExistence type="predicted"/>
<sequence>MFAHKDGVLPDISVRPNNQIRRLAKVAEVLGVGPGERFAIVFDVPGRTYVIPHAEPHGNEAQARRALGEHELAQSAS</sequence>
<gene>
    <name evidence="1" type="ORF">SDC9_209232</name>
</gene>
<protein>
    <submittedName>
        <fullName evidence="1">Uncharacterized protein</fullName>
    </submittedName>
</protein>
<organism evidence="1">
    <name type="scientific">bioreactor metagenome</name>
    <dbReference type="NCBI Taxonomy" id="1076179"/>
    <lineage>
        <taxon>unclassified sequences</taxon>
        <taxon>metagenomes</taxon>
        <taxon>ecological metagenomes</taxon>
    </lineage>
</organism>
<evidence type="ECO:0000313" key="1">
    <source>
        <dbReference type="EMBL" id="MPN61495.1"/>
    </source>
</evidence>
<name>A0A645JCP9_9ZZZZ</name>
<accession>A0A645JCP9</accession>
<dbReference type="AlphaFoldDB" id="A0A645JCP9"/>
<comment type="caution">
    <text evidence="1">The sequence shown here is derived from an EMBL/GenBank/DDBJ whole genome shotgun (WGS) entry which is preliminary data.</text>
</comment>